<accession>A0A3B0ZK56</accession>
<proteinExistence type="predicted"/>
<dbReference type="AlphaFoldDB" id="A0A3B0ZK56"/>
<dbReference type="EMBL" id="UOFS01000011">
    <property type="protein sequence ID" value="VAW92061.1"/>
    <property type="molecule type" value="Genomic_DNA"/>
</dbReference>
<sequence length="156" mass="17929">MKIIPLTFYIILFISSAFLTACSDTPHNSQLQAAMQKILDNKQYKSIFMIRNIKKINGYMLDDFYHAEMQFDRLFLVDIDDAIALIDNDIKAQKSNDLLDELSKGLYALASQSGLLKIGLVEQFGHFKKGDVLQEKITLKFLKTEQGWRYYSKSSS</sequence>
<evidence type="ECO:0000313" key="1">
    <source>
        <dbReference type="EMBL" id="VAW92061.1"/>
    </source>
</evidence>
<dbReference type="PROSITE" id="PS51257">
    <property type="entry name" value="PROKAR_LIPOPROTEIN"/>
    <property type="match status" value="1"/>
</dbReference>
<protein>
    <recommendedName>
        <fullName evidence="2">Lipoprotein</fullName>
    </recommendedName>
</protein>
<name>A0A3B0ZK56_9ZZZZ</name>
<organism evidence="1">
    <name type="scientific">hydrothermal vent metagenome</name>
    <dbReference type="NCBI Taxonomy" id="652676"/>
    <lineage>
        <taxon>unclassified sequences</taxon>
        <taxon>metagenomes</taxon>
        <taxon>ecological metagenomes</taxon>
    </lineage>
</organism>
<evidence type="ECO:0008006" key="2">
    <source>
        <dbReference type="Google" id="ProtNLM"/>
    </source>
</evidence>
<reference evidence="1" key="1">
    <citation type="submission" date="2018-06" db="EMBL/GenBank/DDBJ databases">
        <authorList>
            <person name="Zhirakovskaya E."/>
        </authorList>
    </citation>
    <scope>NUCLEOTIDE SEQUENCE</scope>
</reference>
<gene>
    <name evidence="1" type="ORF">MNBD_GAMMA22-2327</name>
</gene>